<keyword evidence="2" id="KW-1185">Reference proteome</keyword>
<dbReference type="Proteomes" id="UP000265691">
    <property type="component" value="Unassembled WGS sequence"/>
</dbReference>
<proteinExistence type="predicted"/>
<dbReference type="RefSeq" id="WP_147396827.1">
    <property type="nucleotide sequence ID" value="NZ_NRHC01000085.1"/>
</dbReference>
<organism evidence="1 2">
    <name type="scientific">Psittacicella hinzii</name>
    <dbReference type="NCBI Taxonomy" id="2028575"/>
    <lineage>
        <taxon>Bacteria</taxon>
        <taxon>Pseudomonadati</taxon>
        <taxon>Pseudomonadota</taxon>
        <taxon>Gammaproteobacteria</taxon>
        <taxon>Pasteurellales</taxon>
        <taxon>Psittacicellaceae</taxon>
        <taxon>Psittacicella</taxon>
    </lineage>
</organism>
<reference evidence="1 2" key="1">
    <citation type="submission" date="2017-08" db="EMBL/GenBank/DDBJ databases">
        <title>Reclassification of Bisgaard taxon 37 and 44.</title>
        <authorList>
            <person name="Christensen H."/>
        </authorList>
    </citation>
    <scope>NUCLEOTIDE SEQUENCE [LARGE SCALE GENOMIC DNA]</scope>
    <source>
        <strain evidence="1 2">B96_3</strain>
    </source>
</reference>
<sequence length="81" mass="9438">MNKTYSLPLEKIVIKATRSSNIQNVLFRGYQYKIDGKPKYSQFLIGKLVIEEDGKESFIPNANYFEIYDKNNAPYPENVKN</sequence>
<evidence type="ECO:0000313" key="1">
    <source>
        <dbReference type="EMBL" id="RIY31599.1"/>
    </source>
</evidence>
<accession>A0A3A1Y2T7</accession>
<feature type="non-terminal residue" evidence="1">
    <location>
        <position position="81"/>
    </location>
</feature>
<name>A0A3A1Y2T7_9GAMM</name>
<protein>
    <submittedName>
        <fullName evidence="1">Uncharacterized protein</fullName>
    </submittedName>
</protein>
<dbReference type="AlphaFoldDB" id="A0A3A1Y2T7"/>
<evidence type="ECO:0000313" key="2">
    <source>
        <dbReference type="Proteomes" id="UP000265691"/>
    </source>
</evidence>
<dbReference type="EMBL" id="NRHC01000085">
    <property type="protein sequence ID" value="RIY31599.1"/>
    <property type="molecule type" value="Genomic_DNA"/>
</dbReference>
<comment type="caution">
    <text evidence="1">The sequence shown here is derived from an EMBL/GenBank/DDBJ whole genome shotgun (WGS) entry which is preliminary data.</text>
</comment>
<gene>
    <name evidence="1" type="ORF">CKF54_06415</name>
</gene>